<keyword evidence="11" id="KW-1071">Ligand-gated ion channel</keyword>
<comment type="similarity">
    <text evidence="2">Belongs to the glutamate-gated ion channel (TC 1.A.10.1) family.</text>
</comment>
<evidence type="ECO:0000259" key="16">
    <source>
        <dbReference type="SMART" id="SM00079"/>
    </source>
</evidence>
<dbReference type="GO" id="GO:0050906">
    <property type="term" value="P:detection of stimulus involved in sensory perception"/>
    <property type="evidence" value="ECO:0007669"/>
    <property type="project" value="UniProtKB-ARBA"/>
</dbReference>
<dbReference type="SUPFAM" id="SSF53850">
    <property type="entry name" value="Periplasmic binding protein-like II"/>
    <property type="match status" value="2"/>
</dbReference>
<dbReference type="SMART" id="SM00079">
    <property type="entry name" value="PBPe"/>
    <property type="match status" value="1"/>
</dbReference>
<evidence type="ECO:0000256" key="7">
    <source>
        <dbReference type="ARBA" id="ARBA00023065"/>
    </source>
</evidence>
<gene>
    <name evidence="17" type="ORF">O3P69_018549</name>
</gene>
<proteinExistence type="inferred from homology"/>
<evidence type="ECO:0000256" key="6">
    <source>
        <dbReference type="ARBA" id="ARBA00022989"/>
    </source>
</evidence>
<keyword evidence="9" id="KW-0675">Receptor</keyword>
<dbReference type="InterPro" id="IPR052192">
    <property type="entry name" value="Insect_Ionotropic_Sensory_Rcpt"/>
</dbReference>
<evidence type="ECO:0000256" key="9">
    <source>
        <dbReference type="ARBA" id="ARBA00023170"/>
    </source>
</evidence>
<dbReference type="AlphaFoldDB" id="A0AAW0T1X0"/>
<evidence type="ECO:0000256" key="8">
    <source>
        <dbReference type="ARBA" id="ARBA00023136"/>
    </source>
</evidence>
<feature type="domain" description="Ionotropic glutamate receptor C-terminal" evidence="16">
    <location>
        <begin position="788"/>
        <end position="1147"/>
    </location>
</feature>
<keyword evidence="10" id="KW-0325">Glycoprotein</keyword>
<dbReference type="GO" id="GO:0005886">
    <property type="term" value="C:plasma membrane"/>
    <property type="evidence" value="ECO:0007669"/>
    <property type="project" value="UniProtKB-SubCell"/>
</dbReference>
<accession>A0AAW0T1X0</accession>
<dbReference type="Gene3D" id="3.40.190.10">
    <property type="entry name" value="Periplasmic binding protein-like II"/>
    <property type="match status" value="3"/>
</dbReference>
<dbReference type="Pfam" id="PF00060">
    <property type="entry name" value="Lig_chan"/>
    <property type="match status" value="1"/>
</dbReference>
<dbReference type="EMBL" id="JARAKH010000040">
    <property type="protein sequence ID" value="KAK8381535.1"/>
    <property type="molecule type" value="Genomic_DNA"/>
</dbReference>
<name>A0AAW0T1X0_SCYPA</name>
<evidence type="ECO:0000313" key="18">
    <source>
        <dbReference type="Proteomes" id="UP001487740"/>
    </source>
</evidence>
<feature type="transmembrane region" description="Helical" evidence="14">
    <location>
        <begin position="905"/>
        <end position="924"/>
    </location>
</feature>
<evidence type="ECO:0000256" key="1">
    <source>
        <dbReference type="ARBA" id="ARBA00004651"/>
    </source>
</evidence>
<dbReference type="InterPro" id="IPR001320">
    <property type="entry name" value="Iontro_rcpt_C"/>
</dbReference>
<keyword evidence="7" id="KW-0406">Ion transport</keyword>
<keyword evidence="15" id="KW-0732">Signal</keyword>
<dbReference type="Pfam" id="PF10613">
    <property type="entry name" value="Lig_chan-Glu_bd"/>
    <property type="match status" value="1"/>
</dbReference>
<dbReference type="InterPro" id="IPR019594">
    <property type="entry name" value="Glu/Gly-bd"/>
</dbReference>
<evidence type="ECO:0000256" key="13">
    <source>
        <dbReference type="SAM" id="MobiDB-lite"/>
    </source>
</evidence>
<protein>
    <recommendedName>
        <fullName evidence="16">Ionotropic glutamate receptor C-terminal domain-containing protein</fullName>
    </recommendedName>
</protein>
<evidence type="ECO:0000313" key="17">
    <source>
        <dbReference type="EMBL" id="KAK8381535.1"/>
    </source>
</evidence>
<keyword evidence="6 14" id="KW-1133">Transmembrane helix</keyword>
<dbReference type="PANTHER" id="PTHR42643:SF24">
    <property type="entry name" value="IONOTROPIC RECEPTOR 60A"/>
    <property type="match status" value="1"/>
</dbReference>
<dbReference type="Proteomes" id="UP001487740">
    <property type="component" value="Unassembled WGS sequence"/>
</dbReference>
<keyword evidence="3" id="KW-0813">Transport</keyword>
<evidence type="ECO:0000256" key="4">
    <source>
        <dbReference type="ARBA" id="ARBA00022475"/>
    </source>
</evidence>
<evidence type="ECO:0000256" key="3">
    <source>
        <dbReference type="ARBA" id="ARBA00022448"/>
    </source>
</evidence>
<sequence length="1231" mass="136857">MLRVLSCLCLLNVAAPPSLAFAFVSLIPKEGWAGQEWRAWEEVEAILRQTTEARCSAALLTDAHTPSPPLLQVRKRSWCLTVVVLVTATCPSFLAPLAEACMAARLLAGDTRLLLLLRGATYSSLAPLLAPHWPFTMATTLVLNMQGASQDSRATLYLYRPYTSEGPSLVRVKEWRGKPPTLNSTFLHRLHLLQDKFSDFHGAEVKVTAKPFPPYWLEGEEERGAGDGYHGTDYLLLQAVASALNFSVAVVPTSDWNEVTEKVEKREAFMATIIYAVLPDRLKRYSFSYPYEYASPTFCMTKPLLRPQFLSLYYPLTNEVWLSILLALVLVPLVLVKMTSWLRDDPSSGQTSPLVDEVVRTLLGQNLTVGMPQHGHAGQTGARGVAHLRPGHRGSLPREPDGLPHHSQVPAAPRDSATAVNLTSSTRCRTSRVTARQYTHTVPCLARHSPVFVPTVNPSVIFYSQSDSYVFKALAQRMDLVGSAEEGLRQASDKQAHIQVRRYLELVIAESFTLRDGSTRLYLGKEGVFPGLSAWPMPHDAPFKPRVDRCIMAVKEAGLYEKWSRDVMAEARKRGKRKPEEKEEEREKKEEKSAASGLYFKLWASGRTTNAHTQPHSLHSDEPEASAYSHAFVLAYSNATRVWLDEASRKEVLDDTHWFILAKPSDTPTLLAHARTLNIYINSEFLFASYDTCPRLIKVVADSVVGLWRILWWDCSGFCGGIVADSVVMAAYRVGPKAGLLVEAAGEWTPRGGYTPVTTNKIERRGDFQGISDEGRGREGKGEIVVDVFEFMTTYITENKITGFAGDTITALKNLHNFSLSYKVLNGYAYGKLKEGSNNEWTGMVGALQTREVDLTVSLLSLTKERQEVVTYTQPINVLSRKLFVATHEDFAKKMLAYTSPMDTLLYWCIAANMVLLAAALFLIERLQHSYDFMQEEPVTMGVATWYMLSALLQQGSSTCPFSVSARAIHWLGYIVSVIVYTSYSATLVSHLAVEQPAPLPFTDLRGLSRQSGWDAGCNKNDLFQVTASQTCVGSQNDECRVLLEAWQKAVLRSPDNLVNSYSEGLQKVLKGKYVFIGVDIYTNYYIRNLPPEDSCRIKVLPRRYITGGSGIGLQKHSPFRRIFDHSLQKMRESGLMENLRNKWLSAGAKTCSRKTVINAGFSDVAAIFILLGGGAVLSCLLLVLECAVVAYTGGHKFYSSQKAQTGHSEVEVDNSITNDINSHALTYQPL</sequence>
<comment type="subcellular location">
    <subcellularLocation>
        <location evidence="1">Cell membrane</location>
        <topology evidence="1">Multi-pass membrane protein</topology>
    </subcellularLocation>
</comment>
<feature type="chain" id="PRO_5043564599" description="Ionotropic glutamate receptor C-terminal domain-containing protein" evidence="15">
    <location>
        <begin position="21"/>
        <end position="1231"/>
    </location>
</feature>
<evidence type="ECO:0000256" key="11">
    <source>
        <dbReference type="ARBA" id="ARBA00023286"/>
    </source>
</evidence>
<feature type="region of interest" description="Disordered" evidence="13">
    <location>
        <begin position="389"/>
        <end position="417"/>
    </location>
</feature>
<evidence type="ECO:0000256" key="2">
    <source>
        <dbReference type="ARBA" id="ARBA00008685"/>
    </source>
</evidence>
<reference evidence="17 18" key="1">
    <citation type="submission" date="2023-03" db="EMBL/GenBank/DDBJ databases">
        <title>High-quality genome of Scylla paramamosain provides insights in environmental adaptation.</title>
        <authorList>
            <person name="Zhang L."/>
        </authorList>
    </citation>
    <scope>NUCLEOTIDE SEQUENCE [LARGE SCALE GENOMIC DNA]</scope>
    <source>
        <strain evidence="17">LZ_2023a</strain>
        <tissue evidence="17">Muscle</tissue>
    </source>
</reference>
<organism evidence="17 18">
    <name type="scientific">Scylla paramamosain</name>
    <name type="common">Mud crab</name>
    <dbReference type="NCBI Taxonomy" id="85552"/>
    <lineage>
        <taxon>Eukaryota</taxon>
        <taxon>Metazoa</taxon>
        <taxon>Ecdysozoa</taxon>
        <taxon>Arthropoda</taxon>
        <taxon>Crustacea</taxon>
        <taxon>Multicrustacea</taxon>
        <taxon>Malacostraca</taxon>
        <taxon>Eumalacostraca</taxon>
        <taxon>Eucarida</taxon>
        <taxon>Decapoda</taxon>
        <taxon>Pleocyemata</taxon>
        <taxon>Brachyura</taxon>
        <taxon>Eubrachyura</taxon>
        <taxon>Portunoidea</taxon>
        <taxon>Portunidae</taxon>
        <taxon>Portuninae</taxon>
        <taxon>Scylla</taxon>
    </lineage>
</organism>
<evidence type="ECO:0000256" key="5">
    <source>
        <dbReference type="ARBA" id="ARBA00022692"/>
    </source>
</evidence>
<keyword evidence="18" id="KW-1185">Reference proteome</keyword>
<feature type="transmembrane region" description="Helical" evidence="14">
    <location>
        <begin position="971"/>
        <end position="994"/>
    </location>
</feature>
<keyword evidence="4" id="KW-1003">Cell membrane</keyword>
<feature type="transmembrane region" description="Helical" evidence="14">
    <location>
        <begin position="1165"/>
        <end position="1193"/>
    </location>
</feature>
<comment type="caution">
    <text evidence="17">The sequence shown here is derived from an EMBL/GenBank/DDBJ whole genome shotgun (WGS) entry which is preliminary data.</text>
</comment>
<feature type="signal peptide" evidence="15">
    <location>
        <begin position="1"/>
        <end position="20"/>
    </location>
</feature>
<keyword evidence="5 14" id="KW-0812">Transmembrane</keyword>
<dbReference type="PANTHER" id="PTHR42643">
    <property type="entry name" value="IONOTROPIC RECEPTOR 20A-RELATED"/>
    <property type="match status" value="1"/>
</dbReference>
<evidence type="ECO:0000256" key="15">
    <source>
        <dbReference type="SAM" id="SignalP"/>
    </source>
</evidence>
<evidence type="ECO:0000256" key="12">
    <source>
        <dbReference type="ARBA" id="ARBA00023303"/>
    </source>
</evidence>
<keyword evidence="8 14" id="KW-0472">Membrane</keyword>
<dbReference type="GO" id="GO:0015276">
    <property type="term" value="F:ligand-gated monoatomic ion channel activity"/>
    <property type="evidence" value="ECO:0007669"/>
    <property type="project" value="InterPro"/>
</dbReference>
<evidence type="ECO:0000256" key="14">
    <source>
        <dbReference type="SAM" id="Phobius"/>
    </source>
</evidence>
<keyword evidence="12" id="KW-0407">Ion channel</keyword>
<dbReference type="Gene3D" id="1.10.287.70">
    <property type="match status" value="1"/>
</dbReference>
<evidence type="ECO:0000256" key="10">
    <source>
        <dbReference type="ARBA" id="ARBA00023180"/>
    </source>
</evidence>
<feature type="region of interest" description="Disordered" evidence="13">
    <location>
        <begin position="570"/>
        <end position="593"/>
    </location>
</feature>